<evidence type="ECO:0000313" key="3">
    <source>
        <dbReference type="EMBL" id="CAF4410031.1"/>
    </source>
</evidence>
<dbReference type="Proteomes" id="UP000663873">
    <property type="component" value="Unassembled WGS sequence"/>
</dbReference>
<dbReference type="EMBL" id="CAJOBO010000505">
    <property type="protein sequence ID" value="CAF4236326.1"/>
    <property type="molecule type" value="Genomic_DNA"/>
</dbReference>
<proteinExistence type="predicted"/>
<organism evidence="4 5">
    <name type="scientific">Rotaria socialis</name>
    <dbReference type="NCBI Taxonomy" id="392032"/>
    <lineage>
        <taxon>Eukaryota</taxon>
        <taxon>Metazoa</taxon>
        <taxon>Spiralia</taxon>
        <taxon>Gnathifera</taxon>
        <taxon>Rotifera</taxon>
        <taxon>Eurotatoria</taxon>
        <taxon>Bdelloidea</taxon>
        <taxon>Philodinida</taxon>
        <taxon>Philodinidae</taxon>
        <taxon>Rotaria</taxon>
    </lineage>
</organism>
<evidence type="ECO:0000313" key="2">
    <source>
        <dbReference type="EMBL" id="CAF4236326.1"/>
    </source>
</evidence>
<evidence type="ECO:0000313" key="1">
    <source>
        <dbReference type="EMBL" id="CAF4145325.1"/>
    </source>
</evidence>
<keyword evidence="6" id="KW-1185">Reference proteome</keyword>
<dbReference type="Proteomes" id="UP000663848">
    <property type="component" value="Unassembled WGS sequence"/>
</dbReference>
<dbReference type="EMBL" id="CAJOBR010002523">
    <property type="protein sequence ID" value="CAF4687673.1"/>
    <property type="molecule type" value="Genomic_DNA"/>
</dbReference>
<dbReference type="Proteomes" id="UP000663851">
    <property type="component" value="Unassembled WGS sequence"/>
</dbReference>
<reference evidence="4" key="1">
    <citation type="submission" date="2021-02" db="EMBL/GenBank/DDBJ databases">
        <authorList>
            <person name="Nowell W R."/>
        </authorList>
    </citation>
    <scope>NUCLEOTIDE SEQUENCE</scope>
</reference>
<evidence type="ECO:0000313" key="6">
    <source>
        <dbReference type="Proteomes" id="UP000663873"/>
    </source>
</evidence>
<dbReference type="EMBL" id="CAJOBQ010000735">
    <property type="protein sequence ID" value="CAF4410031.1"/>
    <property type="molecule type" value="Genomic_DNA"/>
</dbReference>
<comment type="caution">
    <text evidence="4">The sequence shown here is derived from an EMBL/GenBank/DDBJ whole genome shotgun (WGS) entry which is preliminary data.</text>
</comment>
<sequence>MEALMVILHELANQSDARSAITNADFKYDNSTYRTACGAINLRSVHSFFADTRRPPKTLQNFALTLINDMSPIDECDIDFIRVFSVKLASLIYVEINITAPLVNKTIRLVEEIKNQ</sequence>
<dbReference type="Proteomes" id="UP000663862">
    <property type="component" value="Unassembled WGS sequence"/>
</dbReference>
<evidence type="ECO:0000313" key="4">
    <source>
        <dbReference type="EMBL" id="CAF4687673.1"/>
    </source>
</evidence>
<name>A0A821HNP6_9BILA</name>
<accession>A0A821HNP6</accession>
<dbReference type="EMBL" id="CAJOBP010000229">
    <property type="protein sequence ID" value="CAF4145325.1"/>
    <property type="molecule type" value="Genomic_DNA"/>
</dbReference>
<protein>
    <submittedName>
        <fullName evidence="4">Uncharacterized protein</fullName>
    </submittedName>
</protein>
<evidence type="ECO:0000313" key="5">
    <source>
        <dbReference type="Proteomes" id="UP000663848"/>
    </source>
</evidence>
<gene>
    <name evidence="2" type="ORF">HFQ381_LOCUS9559</name>
    <name evidence="4" type="ORF">QYT958_LOCUS17007</name>
    <name evidence="3" type="ORF">TSG867_LOCUS13654</name>
    <name evidence="1" type="ORF">UJA718_LOCUS3144</name>
</gene>
<dbReference type="AlphaFoldDB" id="A0A821HNP6"/>